<name>A0ABU4GP06_9CLOT</name>
<evidence type="ECO:0000313" key="2">
    <source>
        <dbReference type="Proteomes" id="UP001276854"/>
    </source>
</evidence>
<evidence type="ECO:0000313" key="1">
    <source>
        <dbReference type="EMBL" id="MDW2799360.1"/>
    </source>
</evidence>
<dbReference type="Proteomes" id="UP001276854">
    <property type="component" value="Unassembled WGS sequence"/>
</dbReference>
<proteinExistence type="predicted"/>
<gene>
    <name evidence="1" type="ORF">RZO55_17435</name>
</gene>
<dbReference type="EMBL" id="JAWONS010000252">
    <property type="protein sequence ID" value="MDW2799360.1"/>
    <property type="molecule type" value="Genomic_DNA"/>
</dbReference>
<accession>A0ABU4GP06</accession>
<dbReference type="RefSeq" id="WP_318065556.1">
    <property type="nucleotide sequence ID" value="NZ_JAWONS010000252.1"/>
</dbReference>
<protein>
    <submittedName>
        <fullName evidence="1">Uncharacterized protein</fullName>
    </submittedName>
</protein>
<reference evidence="1 2" key="1">
    <citation type="submission" date="2023-10" db="EMBL/GenBank/DDBJ databases">
        <title>A novel Glycoside Hydrolase 43-Like Enzyme from Clostrdium boliviensis is an Endo-xylanase, and a Candidate for Xylooligosaccharides Production from Different Xylan Substrates.</title>
        <authorList>
            <person name="Alvarez M.T."/>
            <person name="Rocabado-Villegas L.R."/>
            <person name="Salas-Veizaga D.M."/>
            <person name="Linares-Pasten J.A."/>
            <person name="Gudmundsdottir E.E."/>
            <person name="Hreggvidsson G.O."/>
            <person name="Adlercreutz P."/>
            <person name="Nordberg Karlsson E."/>
        </authorList>
    </citation>
    <scope>NUCLEOTIDE SEQUENCE [LARGE SCALE GENOMIC DNA]</scope>
    <source>
        <strain evidence="1 2">E-1</strain>
    </source>
</reference>
<comment type="caution">
    <text evidence="1">The sequence shown here is derived from an EMBL/GenBank/DDBJ whole genome shotgun (WGS) entry which is preliminary data.</text>
</comment>
<sequence length="417" mass="47292">MKNETKNCKFSKPGEDDFYDINEYNRTLDSIDEELMNLEEKKLDKTGDSSQTVTVFDEEVLRENLESGENLSLTHGKIKKWFSEMKDIAFSGRASDIETDGANRFVSDGEKKNWNLKVSADGNISDTKIQSLDSVSTEFPVPEGGETSRQFFGKVRKFIQDFNNFKTGIITVGKLVNNGSTTAEGYALDARYGKTLFDLYNKLNEDLDSMKFYTTPEQLGLTNPSSIIDVVSAMADNSLLYISVADNTPQYQTLCPKYWGLLEIIKINIYRVSLKFTDINDIDINNVYQAIYHKDNGFSGWKRITVNSDLALQILDTKTVLTLKNNFEFWFDNNFGILSRCGKNVHLNMLLKGKKGIKHSVICTLPFTPIKSEIHSTTLADGTYVEVRTLNDGTLFYESATIPTIDWWPIDITYTCK</sequence>
<keyword evidence="2" id="KW-1185">Reference proteome</keyword>
<organism evidence="1 2">
    <name type="scientific">Clostridium boliviensis</name>
    <dbReference type="NCBI Taxonomy" id="318465"/>
    <lineage>
        <taxon>Bacteria</taxon>
        <taxon>Bacillati</taxon>
        <taxon>Bacillota</taxon>
        <taxon>Clostridia</taxon>
        <taxon>Eubacteriales</taxon>
        <taxon>Clostridiaceae</taxon>
        <taxon>Clostridium</taxon>
    </lineage>
</organism>